<evidence type="ECO:0000256" key="5">
    <source>
        <dbReference type="ARBA" id="ARBA00022741"/>
    </source>
</evidence>
<keyword evidence="6 8" id="KW-0378">Hydrolase</keyword>
<evidence type="ECO:0000256" key="4">
    <source>
        <dbReference type="ARBA" id="ARBA00022723"/>
    </source>
</evidence>
<keyword evidence="4" id="KW-0479">Metal-binding</keyword>
<dbReference type="GO" id="GO:0008254">
    <property type="term" value="F:3'-nucleotidase activity"/>
    <property type="evidence" value="ECO:0007669"/>
    <property type="project" value="UniProtKB-EC"/>
</dbReference>
<accession>A0ABS0J462</accession>
<dbReference type="NCBIfam" id="TIGR00087">
    <property type="entry name" value="surE"/>
    <property type="match status" value="1"/>
</dbReference>
<comment type="catalytic activity">
    <reaction evidence="1">
        <text>a ribonucleoside 5'-phosphate + H2O = a ribonucleoside + phosphate</text>
        <dbReference type="Rhea" id="RHEA:12484"/>
        <dbReference type="ChEBI" id="CHEBI:15377"/>
        <dbReference type="ChEBI" id="CHEBI:18254"/>
        <dbReference type="ChEBI" id="CHEBI:43474"/>
        <dbReference type="ChEBI" id="CHEBI:58043"/>
        <dbReference type="EC" id="3.1.3.5"/>
    </reaction>
</comment>
<evidence type="ECO:0000256" key="6">
    <source>
        <dbReference type="ARBA" id="ARBA00022801"/>
    </source>
</evidence>
<dbReference type="PANTHER" id="PTHR30457">
    <property type="entry name" value="5'-NUCLEOTIDASE SURE"/>
    <property type="match status" value="1"/>
</dbReference>
<comment type="caution">
    <text evidence="8">The sequence shown here is derived from an EMBL/GenBank/DDBJ whole genome shotgun (WGS) entry which is preliminary data.</text>
</comment>
<dbReference type="SUPFAM" id="SSF64167">
    <property type="entry name" value="SurE-like"/>
    <property type="match status" value="1"/>
</dbReference>
<protein>
    <recommendedName>
        <fullName evidence="3">5'-nucleotidase</fullName>
        <ecNumber evidence="3">3.1.3.5</ecNumber>
    </recommendedName>
</protein>
<comment type="similarity">
    <text evidence="2">Belongs to the SurE nucleotidase family.</text>
</comment>
<keyword evidence="9" id="KW-1185">Reference proteome</keyword>
<dbReference type="Gene3D" id="3.40.1210.10">
    <property type="entry name" value="Survival protein SurE-like phosphatase/nucleotidase"/>
    <property type="match status" value="1"/>
</dbReference>
<dbReference type="InterPro" id="IPR002828">
    <property type="entry name" value="SurE-like_Pase/nucleotidase"/>
</dbReference>
<evidence type="ECO:0000259" key="7">
    <source>
        <dbReference type="Pfam" id="PF01975"/>
    </source>
</evidence>
<dbReference type="EMBL" id="VRYY01000195">
    <property type="protein sequence ID" value="MBG3876942.1"/>
    <property type="molecule type" value="Genomic_DNA"/>
</dbReference>
<reference evidence="8 9" key="1">
    <citation type="submission" date="2019-08" db="EMBL/GenBank/DDBJ databases">
        <authorList>
            <person name="Luo N."/>
        </authorList>
    </citation>
    <scope>NUCLEOTIDE SEQUENCE [LARGE SCALE GENOMIC DNA]</scope>
    <source>
        <strain evidence="8 9">NCIMB 9442</strain>
    </source>
</reference>
<dbReference type="RefSeq" id="WP_196608991.1">
    <property type="nucleotide sequence ID" value="NZ_VRYY01000195.1"/>
</dbReference>
<evidence type="ECO:0000313" key="9">
    <source>
        <dbReference type="Proteomes" id="UP001194469"/>
    </source>
</evidence>
<evidence type="ECO:0000256" key="2">
    <source>
        <dbReference type="ARBA" id="ARBA00011062"/>
    </source>
</evidence>
<feature type="domain" description="Survival protein SurE-like phosphatase/nucleotidase" evidence="7">
    <location>
        <begin position="6"/>
        <end position="198"/>
    </location>
</feature>
<evidence type="ECO:0000256" key="3">
    <source>
        <dbReference type="ARBA" id="ARBA00012643"/>
    </source>
</evidence>
<evidence type="ECO:0000256" key="1">
    <source>
        <dbReference type="ARBA" id="ARBA00000815"/>
    </source>
</evidence>
<dbReference type="PANTHER" id="PTHR30457:SF0">
    <property type="entry name" value="PHOSPHATASE, PUTATIVE (AFU_ORTHOLOGUE AFUA_4G01070)-RELATED"/>
    <property type="match status" value="1"/>
</dbReference>
<dbReference type="Proteomes" id="UP001194469">
    <property type="component" value="Unassembled WGS sequence"/>
</dbReference>
<proteinExistence type="inferred from homology"/>
<keyword evidence="5" id="KW-0547">Nucleotide-binding</keyword>
<dbReference type="EC" id="3.1.3.5" evidence="3"/>
<dbReference type="InterPro" id="IPR036523">
    <property type="entry name" value="SurE-like_sf"/>
</dbReference>
<name>A0ABS0J462_9BACT</name>
<evidence type="ECO:0000313" key="8">
    <source>
        <dbReference type="EMBL" id="MBG3876942.1"/>
    </source>
</evidence>
<dbReference type="GO" id="GO:0008253">
    <property type="term" value="F:5'-nucleotidase activity"/>
    <property type="evidence" value="ECO:0007669"/>
    <property type="project" value="UniProtKB-EC"/>
</dbReference>
<dbReference type="InterPro" id="IPR030048">
    <property type="entry name" value="SurE"/>
</dbReference>
<gene>
    <name evidence="8" type="primary">surE</name>
    <name evidence="8" type="ORF">FVW20_07930</name>
</gene>
<organism evidence="8 9">
    <name type="scientific">Nitratidesulfovibrio oxamicus</name>
    <dbReference type="NCBI Taxonomy" id="32016"/>
    <lineage>
        <taxon>Bacteria</taxon>
        <taxon>Pseudomonadati</taxon>
        <taxon>Thermodesulfobacteriota</taxon>
        <taxon>Desulfovibrionia</taxon>
        <taxon>Desulfovibrionales</taxon>
        <taxon>Desulfovibrionaceae</taxon>
        <taxon>Nitratidesulfovibrio</taxon>
    </lineage>
</organism>
<sequence>MTAPRILLTNDDGVHSPGLLAAAEALHPLGGVDVFAPLRQQTAMGRAQTGDRNATLQQVELAVAGAPLQAWACDASPAATVGHGLKVMPGYAPALLVSGINYGENLGASITSSGTVGAALEGACRGIPALAVSMETGIESHHAYTEQDWSTAMHFLTLFAGMVLERGLPGDVHVLKIDVPTGATPDTPWRLTRLSPDMYYASRLAAPSLGSRLGDATVTKGPAPGESPETDVYALSVDRVVSVTPLTLDFTARTAFGDIRAWLDGGR</sequence>
<dbReference type="Pfam" id="PF01975">
    <property type="entry name" value="SurE"/>
    <property type="match status" value="1"/>
</dbReference>